<evidence type="ECO:0000313" key="2">
    <source>
        <dbReference type="EMBL" id="ACL46346.1"/>
    </source>
</evidence>
<dbReference type="AlphaFoldDB" id="B8HVN4"/>
<dbReference type="EMBL" id="CP001344">
    <property type="protein sequence ID" value="ACL46346.1"/>
    <property type="molecule type" value="Genomic_DNA"/>
</dbReference>
<name>B8HVN4_CYAP4</name>
<dbReference type="PANTHER" id="PTHR38593">
    <property type="entry name" value="BLR2558 PROTEIN"/>
    <property type="match status" value="1"/>
</dbReference>
<dbReference type="eggNOG" id="COG3652">
    <property type="taxonomic scope" value="Bacteria"/>
</dbReference>
<dbReference type="Pfam" id="PF13628">
    <property type="entry name" value="DUF4142"/>
    <property type="match status" value="1"/>
</dbReference>
<reference evidence="2" key="1">
    <citation type="submission" date="2009-01" db="EMBL/GenBank/DDBJ databases">
        <title>Complete sequence of chromosome Cyanothece sp. PCC 7425.</title>
        <authorList>
            <consortium name="US DOE Joint Genome Institute"/>
            <person name="Lucas S."/>
            <person name="Copeland A."/>
            <person name="Lapidus A."/>
            <person name="Glavina del Rio T."/>
            <person name="Dalin E."/>
            <person name="Tice H."/>
            <person name="Bruce D."/>
            <person name="Goodwin L."/>
            <person name="Pitluck S."/>
            <person name="Sims D."/>
            <person name="Meineke L."/>
            <person name="Brettin T."/>
            <person name="Detter J.C."/>
            <person name="Han C."/>
            <person name="Larimer F."/>
            <person name="Land M."/>
            <person name="Hauser L."/>
            <person name="Kyrpides N."/>
            <person name="Ovchinnikova G."/>
            <person name="Liberton M."/>
            <person name="Stoeckel J."/>
            <person name="Banerjee A."/>
            <person name="Singh A."/>
            <person name="Page L."/>
            <person name="Sato H."/>
            <person name="Zhao L."/>
            <person name="Sherman L."/>
            <person name="Pakrasi H."/>
            <person name="Richardson P."/>
        </authorList>
    </citation>
    <scope>NUCLEOTIDE SEQUENCE</scope>
    <source>
        <strain evidence="2">PCC 7425</strain>
    </source>
</reference>
<dbReference type="PANTHER" id="PTHR38593:SF1">
    <property type="entry name" value="BLR2558 PROTEIN"/>
    <property type="match status" value="1"/>
</dbReference>
<dbReference type="STRING" id="395961.Cyan7425_4032"/>
<proteinExistence type="predicted"/>
<accession>B8HVN4</accession>
<dbReference type="InterPro" id="IPR025419">
    <property type="entry name" value="DUF4142"/>
</dbReference>
<gene>
    <name evidence="2" type="ordered locus">Cyan7425_4032</name>
</gene>
<dbReference type="KEGG" id="cyn:Cyan7425_4032"/>
<dbReference type="HOGENOM" id="CLU_102207_1_0_3"/>
<evidence type="ECO:0000259" key="1">
    <source>
        <dbReference type="Pfam" id="PF13628"/>
    </source>
</evidence>
<organism evidence="2">
    <name type="scientific">Cyanothece sp. (strain PCC 7425 / ATCC 29141)</name>
    <dbReference type="NCBI Taxonomy" id="395961"/>
    <lineage>
        <taxon>Bacteria</taxon>
        <taxon>Bacillati</taxon>
        <taxon>Cyanobacteriota</taxon>
        <taxon>Cyanophyceae</taxon>
        <taxon>Gomontiellales</taxon>
        <taxon>Cyanothecaceae</taxon>
        <taxon>Cyanothece</taxon>
    </lineage>
</organism>
<dbReference type="InterPro" id="IPR012347">
    <property type="entry name" value="Ferritin-like"/>
</dbReference>
<sequence length="208" mass="22324">MNTLKFNHLPRAVFALVGATCLSLGGTVLLSLSSLAQTTVPAPGSSPGNLPGGVPLPGGVTNPALSPADQQFMIQAAQSDQFEIQSSQLALKRGSSPAVKDYAQRMIKEHTNSSQQLQQIAKQYGVTLPKDVGAENQPVLEKLSQLSGAEFDRSYMQAQVQAHAKTESRFKQYLQQGQNPQLKNFANQVLPVITAHLNTAQSMVATRQ</sequence>
<feature type="domain" description="DUF4142" evidence="1">
    <location>
        <begin position="68"/>
        <end position="203"/>
    </location>
</feature>
<dbReference type="Gene3D" id="1.20.1260.10">
    <property type="match status" value="1"/>
</dbReference>
<protein>
    <submittedName>
        <fullName evidence="2">Outer membrane protein</fullName>
    </submittedName>
</protein>